<dbReference type="PIRSF" id="PIRSF029171">
    <property type="entry name" value="Esterase_LipA"/>
    <property type="match status" value="1"/>
</dbReference>
<feature type="signal peptide" evidence="1">
    <location>
        <begin position="1"/>
        <end position="24"/>
    </location>
</feature>
<dbReference type="GO" id="GO:0016042">
    <property type="term" value="P:lipid catabolic process"/>
    <property type="evidence" value="ECO:0007669"/>
    <property type="project" value="InterPro"/>
</dbReference>
<keyword evidence="3" id="KW-1185">Reference proteome</keyword>
<dbReference type="Gene3D" id="1.10.260.130">
    <property type="match status" value="1"/>
</dbReference>
<gene>
    <name evidence="2" type="ORF">SAMN03159343_3464</name>
</gene>
<protein>
    <submittedName>
        <fullName evidence="2">Secretory lipase</fullName>
    </submittedName>
</protein>
<dbReference type="EMBL" id="FMUH01000006">
    <property type="protein sequence ID" value="SCX56625.1"/>
    <property type="molecule type" value="Genomic_DNA"/>
</dbReference>
<dbReference type="OrthoDB" id="9798122at2"/>
<dbReference type="InterPro" id="IPR005152">
    <property type="entry name" value="Lipase_secreted"/>
</dbReference>
<dbReference type="PANTHER" id="PTHR34853">
    <property type="match status" value="1"/>
</dbReference>
<evidence type="ECO:0000313" key="3">
    <source>
        <dbReference type="Proteomes" id="UP000198981"/>
    </source>
</evidence>
<reference evidence="3" key="1">
    <citation type="submission" date="2016-10" db="EMBL/GenBank/DDBJ databases">
        <authorList>
            <person name="Varghese N."/>
            <person name="Submissions S."/>
        </authorList>
    </citation>
    <scope>NUCLEOTIDE SEQUENCE [LARGE SCALE GENOMIC DNA]</scope>
    <source>
        <strain evidence="3">DSM 45722</strain>
    </source>
</reference>
<dbReference type="SUPFAM" id="SSF53474">
    <property type="entry name" value="alpha/beta-Hydrolases"/>
    <property type="match status" value="1"/>
</dbReference>
<dbReference type="Proteomes" id="UP000198981">
    <property type="component" value="Unassembled WGS sequence"/>
</dbReference>
<sequence>MPRRLAVGLLAAGSLLLGAAPASAAPATSAPTVPDLTPATVVPAPATATDPFYDAPPATGAPGTVLRTRPAAVPLAGVLPFTAQTVLYTSTSATGAPQVVSGTVFTPTLSSRAGTVLTIAPGTQGLGPQCAPSKQFVAGTEYELGAVAAGLAQGWTVAVTDYDGYLNGGSPTYTTGPSMAHAVLDLARAASAVPGARSTDASPVLLQGYSQGGGGAAWAASLAPSYAPDVRVTGAAVGGVPADLGALAQTLDGGPAAYFGLLGVIGLDAAYPDAVRLEDRLNERGRAVVAQLRSECVGGPGTLAAAFTSVADYTADGSTLDELLAEPAIAAVVAENDLAARPVPTVPIYQSHAVADEIVALGQAQDLHAVWCSAGATTRLDLLPAEHVTGLPQSLPLFAAWLGAVSRGLPVIPAC</sequence>
<dbReference type="Gene3D" id="3.40.50.1820">
    <property type="entry name" value="alpha/beta hydrolase"/>
    <property type="match status" value="1"/>
</dbReference>
<name>A0A1G4YTG1_9ACTN</name>
<dbReference type="STRING" id="1960309.SAMN03159343_3464"/>
<organism evidence="2 3">
    <name type="scientific">Klenkia marina</name>
    <dbReference type="NCBI Taxonomy" id="1960309"/>
    <lineage>
        <taxon>Bacteria</taxon>
        <taxon>Bacillati</taxon>
        <taxon>Actinomycetota</taxon>
        <taxon>Actinomycetes</taxon>
        <taxon>Geodermatophilales</taxon>
        <taxon>Geodermatophilaceae</taxon>
        <taxon>Klenkia</taxon>
    </lineage>
</organism>
<proteinExistence type="predicted"/>
<dbReference type="PANTHER" id="PTHR34853:SF1">
    <property type="entry name" value="LIPASE 5"/>
    <property type="match status" value="1"/>
</dbReference>
<evidence type="ECO:0000256" key="1">
    <source>
        <dbReference type="SAM" id="SignalP"/>
    </source>
</evidence>
<dbReference type="Pfam" id="PF03583">
    <property type="entry name" value="LIP"/>
    <property type="match status" value="1"/>
</dbReference>
<accession>A0A1G4YTG1</accession>
<feature type="chain" id="PRO_5011488742" evidence="1">
    <location>
        <begin position="25"/>
        <end position="415"/>
    </location>
</feature>
<keyword evidence="1" id="KW-0732">Signal</keyword>
<dbReference type="InterPro" id="IPR029058">
    <property type="entry name" value="AB_hydrolase_fold"/>
</dbReference>
<dbReference type="RefSeq" id="WP_092806646.1">
    <property type="nucleotide sequence ID" value="NZ_FMUH01000006.1"/>
</dbReference>
<evidence type="ECO:0000313" key="2">
    <source>
        <dbReference type="EMBL" id="SCX56625.1"/>
    </source>
</evidence>
<dbReference type="GO" id="GO:0004806">
    <property type="term" value="F:triacylglycerol lipase activity"/>
    <property type="evidence" value="ECO:0007669"/>
    <property type="project" value="InterPro"/>
</dbReference>
<dbReference type="AlphaFoldDB" id="A0A1G4YTG1"/>